<dbReference type="InterPro" id="IPR036188">
    <property type="entry name" value="FAD/NAD-bd_sf"/>
</dbReference>
<dbReference type="Pfam" id="PF07992">
    <property type="entry name" value="Pyr_redox_2"/>
    <property type="match status" value="1"/>
</dbReference>
<keyword evidence="1" id="KW-0285">Flavoprotein</keyword>
<dbReference type="GO" id="GO:0016491">
    <property type="term" value="F:oxidoreductase activity"/>
    <property type="evidence" value="ECO:0007669"/>
    <property type="project" value="UniProtKB-KW"/>
</dbReference>
<comment type="caution">
    <text evidence="4">The sequence shown here is derived from an EMBL/GenBank/DDBJ whole genome shotgun (WGS) entry which is preliminary data.</text>
</comment>
<dbReference type="PANTHER" id="PTHR48105">
    <property type="entry name" value="THIOREDOXIN REDUCTASE 1-RELATED-RELATED"/>
    <property type="match status" value="1"/>
</dbReference>
<organism evidence="4 5">
    <name type="scientific">Clostridium innocuum</name>
    <dbReference type="NCBI Taxonomy" id="1522"/>
    <lineage>
        <taxon>Bacteria</taxon>
        <taxon>Bacillati</taxon>
        <taxon>Bacillota</taxon>
        <taxon>Clostridia</taxon>
        <taxon>Eubacteriales</taxon>
        <taxon>Clostridiaceae</taxon>
        <taxon>Clostridium</taxon>
    </lineage>
</organism>
<reference evidence="4 5" key="1">
    <citation type="submission" date="2018-08" db="EMBL/GenBank/DDBJ databases">
        <title>A genome reference for cultivated species of the human gut microbiota.</title>
        <authorList>
            <person name="Zou Y."/>
            <person name="Xue W."/>
            <person name="Luo G."/>
        </authorList>
    </citation>
    <scope>NUCLEOTIDE SEQUENCE [LARGE SCALE GENOMIC DNA]</scope>
    <source>
        <strain evidence="4 5">OF01-2LB</strain>
    </source>
</reference>
<dbReference type="PRINTS" id="PR00469">
    <property type="entry name" value="PNDRDTASEII"/>
</dbReference>
<dbReference type="Proteomes" id="UP000260025">
    <property type="component" value="Unassembled WGS sequence"/>
</dbReference>
<dbReference type="AlphaFoldDB" id="A0A3E2VH03"/>
<evidence type="ECO:0000256" key="1">
    <source>
        <dbReference type="ARBA" id="ARBA00022630"/>
    </source>
</evidence>
<evidence type="ECO:0000313" key="5">
    <source>
        <dbReference type="Proteomes" id="UP000260025"/>
    </source>
</evidence>
<name>A0A3E2VH03_CLOIN</name>
<accession>A0A3E2VH03</accession>
<dbReference type="RefSeq" id="WP_117444786.1">
    <property type="nucleotide sequence ID" value="NZ_JAJFEN010000100.1"/>
</dbReference>
<protein>
    <submittedName>
        <fullName evidence="4">FAD-binding protein</fullName>
    </submittedName>
</protein>
<sequence length="393" mass="43181">MEERYDVIIIGGGPAGLAAAIYAGRAGRKTLMIEKGSFGGRINDTREIRNYPGFITDSGAGLMQKFKAHAQSYATNVFKRTTVTGLDTMEDGAFLVHTKRRGDFIGDCVILDTGTKPRVLGIPNEIELAGHGVAYCATCDAEFFRDKEIYVLGAGDQAIEESGYLTNFAKKVTVIVLHEEGHLDCNEMAAAEAYANPKIEFVWNTTLQEILGDEEVCGLILKNVVSGETRKVRADGIFFFVGMVPQTEFVQNVVACDAKGYILVNEKKETSVPGIYAVGDCTQTFLRQVVTSAADGAIAATASERYCRERNQLKSILTPDSGRVAFLFYNPYESSQIEQVTQLEEALQNDYTVIRQDITRQTLLYQLLHMDGTLSSAMFEHGKLIKKNGKEAA</sequence>
<keyword evidence="2" id="KW-0560">Oxidoreductase</keyword>
<dbReference type="SUPFAM" id="SSF51905">
    <property type="entry name" value="FAD/NAD(P)-binding domain"/>
    <property type="match status" value="1"/>
</dbReference>
<dbReference type="EMBL" id="QVEV01000050">
    <property type="protein sequence ID" value="RGC09636.1"/>
    <property type="molecule type" value="Genomic_DNA"/>
</dbReference>
<dbReference type="Gene3D" id="3.50.50.60">
    <property type="entry name" value="FAD/NAD(P)-binding domain"/>
    <property type="match status" value="2"/>
</dbReference>
<dbReference type="OrthoDB" id="9806179at2"/>
<proteinExistence type="predicted"/>
<evidence type="ECO:0000313" key="4">
    <source>
        <dbReference type="EMBL" id="RGC09636.1"/>
    </source>
</evidence>
<evidence type="ECO:0000256" key="2">
    <source>
        <dbReference type="ARBA" id="ARBA00023002"/>
    </source>
</evidence>
<dbReference type="InterPro" id="IPR050097">
    <property type="entry name" value="Ferredoxin-NADP_redctase_2"/>
</dbReference>
<gene>
    <name evidence="4" type="ORF">DXA38_20385</name>
</gene>
<dbReference type="PRINTS" id="PR00368">
    <property type="entry name" value="FADPNR"/>
</dbReference>
<evidence type="ECO:0000259" key="3">
    <source>
        <dbReference type="Pfam" id="PF07992"/>
    </source>
</evidence>
<feature type="domain" description="FAD/NAD(P)-binding" evidence="3">
    <location>
        <begin position="5"/>
        <end position="296"/>
    </location>
</feature>
<dbReference type="InterPro" id="IPR023753">
    <property type="entry name" value="FAD/NAD-binding_dom"/>
</dbReference>